<accession>A0A2T9ZK93</accession>
<organism evidence="1 2">
    <name type="scientific">Smittium megazygosporum</name>
    <dbReference type="NCBI Taxonomy" id="133381"/>
    <lineage>
        <taxon>Eukaryota</taxon>
        <taxon>Fungi</taxon>
        <taxon>Fungi incertae sedis</taxon>
        <taxon>Zoopagomycota</taxon>
        <taxon>Kickxellomycotina</taxon>
        <taxon>Harpellomycetes</taxon>
        <taxon>Harpellales</taxon>
        <taxon>Legeriomycetaceae</taxon>
        <taxon>Smittium</taxon>
    </lineage>
</organism>
<evidence type="ECO:0000313" key="2">
    <source>
        <dbReference type="Proteomes" id="UP000245609"/>
    </source>
</evidence>
<dbReference type="EMBL" id="MBFS01000047">
    <property type="protein sequence ID" value="PVV05036.1"/>
    <property type="molecule type" value="Genomic_DNA"/>
</dbReference>
<sequence>MSSEDLGWFSDIEFDSNTTLVDHDIINNYIDSCLSGSPSKNEALFSDSEFLKIDTNPPSPGLRDKKSNYTEYDSLSIISDFMSSQLSDCYSISDYKNLSSDFLYDSDSSLSASNLISFKEANDDKYTLHKKDSGTVIKHFL</sequence>
<keyword evidence="2" id="KW-1185">Reference proteome</keyword>
<proteinExistence type="predicted"/>
<reference evidence="1 2" key="1">
    <citation type="journal article" date="2018" name="MBio">
        <title>Comparative Genomics Reveals the Core Gene Toolbox for the Fungus-Insect Symbiosis.</title>
        <authorList>
            <person name="Wang Y."/>
            <person name="Stata M."/>
            <person name="Wang W."/>
            <person name="Stajich J.E."/>
            <person name="White M.M."/>
            <person name="Moncalvo J.M."/>
        </authorList>
    </citation>
    <scope>NUCLEOTIDE SEQUENCE [LARGE SCALE GENOMIC DNA]</scope>
    <source>
        <strain evidence="1 2">SC-DP-2</strain>
    </source>
</reference>
<name>A0A2T9ZK93_9FUNG</name>
<gene>
    <name evidence="1" type="ORF">BB560_000443</name>
</gene>
<protein>
    <submittedName>
        <fullName evidence="1">Uncharacterized protein</fullName>
    </submittedName>
</protein>
<comment type="caution">
    <text evidence="1">The sequence shown here is derived from an EMBL/GenBank/DDBJ whole genome shotgun (WGS) entry which is preliminary data.</text>
</comment>
<dbReference type="Proteomes" id="UP000245609">
    <property type="component" value="Unassembled WGS sequence"/>
</dbReference>
<evidence type="ECO:0000313" key="1">
    <source>
        <dbReference type="EMBL" id="PVV05036.1"/>
    </source>
</evidence>
<dbReference type="AlphaFoldDB" id="A0A2T9ZK93"/>